<dbReference type="AlphaFoldDB" id="A0A087U8P8"/>
<gene>
    <name evidence="4" type="ORF">X975_15336</name>
</gene>
<sequence length="366" mass="41608">MLLYDPSSGIYYLYDSDKKSYSFYCKIDPNSNTSETKNMSEEDKSLQRKKEKLKARKAFWKKKNSQVSEKNCKSETDTEPYLSPENSEICEENYSSLEEGEIFSSDSEDEISAAKDDIKVHSPENSSDTWPPCIRAIVESSEKLKIGSLLLITCTGGIIGRDKKNTMYIPDISVSKAHAEIKYSNELCKYSIEDLGSQNGTFINDVRLSKSKEKSESHILSHGDILALGSCRFLLHIHVGFETCNECEPGQVLAEISAQEKPEVVFKTKKEREKERRQELRNLKKKYGLQGMAYENVKHPNKDAGYEDKAEIRRQTVGSENPYEKTEEATVDQMMSESNKGYQMLKKMGWREGESLGIKESGIVEP</sequence>
<evidence type="ECO:0000256" key="1">
    <source>
        <dbReference type="SAM" id="MobiDB-lite"/>
    </source>
</evidence>
<dbReference type="Proteomes" id="UP000054359">
    <property type="component" value="Unassembled WGS sequence"/>
</dbReference>
<dbReference type="InterPro" id="IPR053027">
    <property type="entry name" value="AGGF1"/>
</dbReference>
<dbReference type="InterPro" id="IPR008984">
    <property type="entry name" value="SMAD_FHA_dom_sf"/>
</dbReference>
<protein>
    <submittedName>
        <fullName evidence="4">Angiogenic factor with G patch and FHA domains 1</fullName>
    </submittedName>
</protein>
<dbReference type="PANTHER" id="PTHR23106:SF24">
    <property type="entry name" value="ANGIOGENIC FACTOR WITH G PATCH AND FHA DOMAINS 1"/>
    <property type="match status" value="1"/>
</dbReference>
<dbReference type="SMART" id="SM00240">
    <property type="entry name" value="FHA"/>
    <property type="match status" value="1"/>
</dbReference>
<feature type="domain" description="G-patch" evidence="3">
    <location>
        <begin position="337"/>
        <end position="366"/>
    </location>
</feature>
<feature type="region of interest" description="Disordered" evidence="1">
    <location>
        <begin position="66"/>
        <end position="85"/>
    </location>
</feature>
<dbReference type="Pfam" id="PF00498">
    <property type="entry name" value="FHA"/>
    <property type="match status" value="1"/>
</dbReference>
<evidence type="ECO:0000259" key="3">
    <source>
        <dbReference type="PROSITE" id="PS50174"/>
    </source>
</evidence>
<reference evidence="4 5" key="1">
    <citation type="submission" date="2013-11" db="EMBL/GenBank/DDBJ databases">
        <title>Genome sequencing of Stegodyphus mimosarum.</title>
        <authorList>
            <person name="Bechsgaard J."/>
        </authorList>
    </citation>
    <scope>NUCLEOTIDE SEQUENCE [LARGE SCALE GENOMIC DNA]</scope>
</reference>
<dbReference type="OrthoDB" id="2538319at2759"/>
<feature type="region of interest" description="Disordered" evidence="1">
    <location>
        <begin position="29"/>
        <end position="50"/>
    </location>
</feature>
<dbReference type="SUPFAM" id="SSF49879">
    <property type="entry name" value="SMAD/FHA domain"/>
    <property type="match status" value="1"/>
</dbReference>
<dbReference type="PANTHER" id="PTHR23106">
    <property type="entry name" value="ANGIOGENIC FACTOR WITH G PATCH AND FHA DOMAINS 1"/>
    <property type="match status" value="1"/>
</dbReference>
<feature type="non-terminal residue" evidence="4">
    <location>
        <position position="366"/>
    </location>
</feature>
<dbReference type="Gene3D" id="2.60.200.20">
    <property type="match status" value="1"/>
</dbReference>
<proteinExistence type="predicted"/>
<dbReference type="STRING" id="407821.A0A087U8P8"/>
<dbReference type="PROSITE" id="PS50006">
    <property type="entry name" value="FHA_DOMAIN"/>
    <property type="match status" value="1"/>
</dbReference>
<keyword evidence="5" id="KW-1185">Reference proteome</keyword>
<dbReference type="PROSITE" id="PS50174">
    <property type="entry name" value="G_PATCH"/>
    <property type="match status" value="1"/>
</dbReference>
<dbReference type="OMA" id="PENSEIC"/>
<dbReference type="EMBL" id="KK118740">
    <property type="protein sequence ID" value="KFM73737.1"/>
    <property type="molecule type" value="Genomic_DNA"/>
</dbReference>
<dbReference type="CDD" id="cd22686">
    <property type="entry name" value="FHA_AGGF1"/>
    <property type="match status" value="1"/>
</dbReference>
<accession>A0A087U8P8</accession>
<dbReference type="Pfam" id="PF01585">
    <property type="entry name" value="G-patch"/>
    <property type="match status" value="1"/>
</dbReference>
<feature type="domain" description="FHA" evidence="2">
    <location>
        <begin position="157"/>
        <end position="208"/>
    </location>
</feature>
<feature type="compositionally biased region" description="Basic and acidic residues" evidence="1">
    <location>
        <begin position="38"/>
        <end position="48"/>
    </location>
</feature>
<organism evidence="4 5">
    <name type="scientific">Stegodyphus mimosarum</name>
    <name type="common">African social velvet spider</name>
    <dbReference type="NCBI Taxonomy" id="407821"/>
    <lineage>
        <taxon>Eukaryota</taxon>
        <taxon>Metazoa</taxon>
        <taxon>Ecdysozoa</taxon>
        <taxon>Arthropoda</taxon>
        <taxon>Chelicerata</taxon>
        <taxon>Arachnida</taxon>
        <taxon>Araneae</taxon>
        <taxon>Araneomorphae</taxon>
        <taxon>Entelegynae</taxon>
        <taxon>Eresoidea</taxon>
        <taxon>Eresidae</taxon>
        <taxon>Stegodyphus</taxon>
    </lineage>
</organism>
<evidence type="ECO:0000313" key="4">
    <source>
        <dbReference type="EMBL" id="KFM73737.1"/>
    </source>
</evidence>
<name>A0A087U8P8_STEMI</name>
<evidence type="ECO:0000313" key="5">
    <source>
        <dbReference type="Proteomes" id="UP000054359"/>
    </source>
</evidence>
<dbReference type="GO" id="GO:0003676">
    <property type="term" value="F:nucleic acid binding"/>
    <property type="evidence" value="ECO:0007669"/>
    <property type="project" value="InterPro"/>
</dbReference>
<dbReference type="InterPro" id="IPR000253">
    <property type="entry name" value="FHA_dom"/>
</dbReference>
<evidence type="ECO:0000259" key="2">
    <source>
        <dbReference type="PROSITE" id="PS50006"/>
    </source>
</evidence>
<dbReference type="InterPro" id="IPR000467">
    <property type="entry name" value="G_patch_dom"/>
</dbReference>